<dbReference type="AlphaFoldDB" id="A0A0L0VQH2"/>
<accession>A0A0L0VQH2</accession>
<sequence>MVRLTSELIKDPRPTLHLNDFNTAYFKKKFKALEKNLTNDKHTPLYLPNLATFNIRFEEYKDDLVKAQEIETQASQTGDKAIIPTAKVLKIEYQTAPTKKLTSPILEVTSNVHLDKHLAKTSITDKPVGKEKKVVKKKILPLDSPFGDSTISLFTTKPYFEDLEPTNNLSSAVLKKIARKKALPVLSDSEDEIDKDPAIPILNPSTLIPNDEPSKLNAPTKFLKTPKETIKHLGSLGIIREPLSSDKSQASSEMERKTESKDEIPEAEIIKMLIKKHVEIHAKYLKAISNDDKKTILDQAQQSQLVLQKLIPNKEIKSYVSGRNPWIEKKKVFPAPPKNKRRPKSDKRNQPCQSGSNRPDQNHSNNNQNQTRSTNSRNQARLDISRNHSRSNNNQRQTHSNNQGSNKRHRKESEDLEDE</sequence>
<name>A0A0L0VQH2_9BASI</name>
<feature type="region of interest" description="Disordered" evidence="1">
    <location>
        <begin position="330"/>
        <end position="419"/>
    </location>
</feature>
<feature type="region of interest" description="Disordered" evidence="1">
    <location>
        <begin position="242"/>
        <end position="263"/>
    </location>
</feature>
<feature type="compositionally biased region" description="Low complexity" evidence="1">
    <location>
        <begin position="356"/>
        <end position="379"/>
    </location>
</feature>
<feature type="non-terminal residue" evidence="2">
    <location>
        <position position="419"/>
    </location>
</feature>
<feature type="compositionally biased region" description="Basic and acidic residues" evidence="1">
    <location>
        <begin position="253"/>
        <end position="263"/>
    </location>
</feature>
<reference evidence="3" key="1">
    <citation type="submission" date="2014-03" db="EMBL/GenBank/DDBJ databases">
        <title>The Genome Sequence of Puccinia striiformis f. sp. tritici PST-78.</title>
        <authorList>
            <consortium name="The Broad Institute Genome Sequencing Platform"/>
            <person name="Cuomo C."/>
            <person name="Hulbert S."/>
            <person name="Chen X."/>
            <person name="Walker B."/>
            <person name="Young S.K."/>
            <person name="Zeng Q."/>
            <person name="Gargeya S."/>
            <person name="Fitzgerald M."/>
            <person name="Haas B."/>
            <person name="Abouelleil A."/>
            <person name="Alvarado L."/>
            <person name="Arachchi H.M."/>
            <person name="Berlin A.M."/>
            <person name="Chapman S.B."/>
            <person name="Goldberg J."/>
            <person name="Griggs A."/>
            <person name="Gujja S."/>
            <person name="Hansen M."/>
            <person name="Howarth C."/>
            <person name="Imamovic A."/>
            <person name="Larimer J."/>
            <person name="McCowan C."/>
            <person name="Montmayeur A."/>
            <person name="Murphy C."/>
            <person name="Neiman D."/>
            <person name="Pearson M."/>
            <person name="Priest M."/>
            <person name="Roberts A."/>
            <person name="Saif S."/>
            <person name="Shea T."/>
            <person name="Sisk P."/>
            <person name="Sykes S."/>
            <person name="Wortman J."/>
            <person name="Nusbaum C."/>
            <person name="Birren B."/>
        </authorList>
    </citation>
    <scope>NUCLEOTIDE SEQUENCE [LARGE SCALE GENOMIC DNA]</scope>
    <source>
        <strain evidence="3">race PST-78</strain>
    </source>
</reference>
<proteinExistence type="predicted"/>
<protein>
    <submittedName>
        <fullName evidence="2">Uncharacterized protein</fullName>
    </submittedName>
</protein>
<dbReference type="EMBL" id="AJIL01000031">
    <property type="protein sequence ID" value="KNF01270.1"/>
    <property type="molecule type" value="Genomic_DNA"/>
</dbReference>
<dbReference type="Proteomes" id="UP000054564">
    <property type="component" value="Unassembled WGS sequence"/>
</dbReference>
<keyword evidence="3" id="KW-1185">Reference proteome</keyword>
<evidence type="ECO:0000313" key="2">
    <source>
        <dbReference type="EMBL" id="KNF01270.1"/>
    </source>
</evidence>
<organism evidence="2 3">
    <name type="scientific">Puccinia striiformis f. sp. tritici PST-78</name>
    <dbReference type="NCBI Taxonomy" id="1165861"/>
    <lineage>
        <taxon>Eukaryota</taxon>
        <taxon>Fungi</taxon>
        <taxon>Dikarya</taxon>
        <taxon>Basidiomycota</taxon>
        <taxon>Pucciniomycotina</taxon>
        <taxon>Pucciniomycetes</taxon>
        <taxon>Pucciniales</taxon>
        <taxon>Pucciniaceae</taxon>
        <taxon>Puccinia</taxon>
    </lineage>
</organism>
<evidence type="ECO:0000313" key="3">
    <source>
        <dbReference type="Proteomes" id="UP000054564"/>
    </source>
</evidence>
<gene>
    <name evidence="2" type="ORF">PSTG_05627</name>
</gene>
<evidence type="ECO:0000256" key="1">
    <source>
        <dbReference type="SAM" id="MobiDB-lite"/>
    </source>
</evidence>
<comment type="caution">
    <text evidence="2">The sequence shown here is derived from an EMBL/GenBank/DDBJ whole genome shotgun (WGS) entry which is preliminary data.</text>
</comment>